<organism evidence="8 9">
    <name type="scientific">Steinernema hermaphroditum</name>
    <dbReference type="NCBI Taxonomy" id="289476"/>
    <lineage>
        <taxon>Eukaryota</taxon>
        <taxon>Metazoa</taxon>
        <taxon>Ecdysozoa</taxon>
        <taxon>Nematoda</taxon>
        <taxon>Chromadorea</taxon>
        <taxon>Rhabditida</taxon>
        <taxon>Tylenchina</taxon>
        <taxon>Panagrolaimomorpha</taxon>
        <taxon>Strongyloidoidea</taxon>
        <taxon>Steinernematidae</taxon>
        <taxon>Steinernema</taxon>
    </lineage>
</organism>
<dbReference type="PANTHER" id="PTHR45961">
    <property type="entry name" value="IP21249P"/>
    <property type="match status" value="1"/>
</dbReference>
<keyword evidence="2" id="KW-0378">Hydrolase</keyword>
<dbReference type="SUPFAM" id="SSF52799">
    <property type="entry name" value="(Phosphotyrosine protein) phosphatases II"/>
    <property type="match status" value="1"/>
</dbReference>
<dbReference type="InterPro" id="IPR000340">
    <property type="entry name" value="Dual-sp_phosphatase_cat-dom"/>
</dbReference>
<reference evidence="8" key="1">
    <citation type="submission" date="2023-06" db="EMBL/GenBank/DDBJ databases">
        <title>Genomic analysis of the entomopathogenic nematode Steinernema hermaphroditum.</title>
        <authorList>
            <person name="Schwarz E.M."/>
            <person name="Heppert J.K."/>
            <person name="Baniya A."/>
            <person name="Schwartz H.T."/>
            <person name="Tan C.-H."/>
            <person name="Antoshechkin I."/>
            <person name="Sternberg P.W."/>
            <person name="Goodrich-Blair H."/>
            <person name="Dillman A.R."/>
        </authorList>
    </citation>
    <scope>NUCLEOTIDE SEQUENCE</scope>
    <source>
        <strain evidence="8">PS9179</strain>
        <tissue evidence="8">Whole animal</tissue>
    </source>
</reference>
<dbReference type="Gene3D" id="3.90.190.10">
    <property type="entry name" value="Protein tyrosine phosphatase superfamily"/>
    <property type="match status" value="1"/>
</dbReference>
<keyword evidence="5" id="KW-0732">Signal</keyword>
<evidence type="ECO:0000256" key="3">
    <source>
        <dbReference type="ARBA" id="ARBA00022912"/>
    </source>
</evidence>
<feature type="domain" description="Tyrosine-protein phosphatase" evidence="6">
    <location>
        <begin position="329"/>
        <end position="469"/>
    </location>
</feature>
<evidence type="ECO:0000259" key="7">
    <source>
        <dbReference type="PROSITE" id="PS50056"/>
    </source>
</evidence>
<dbReference type="PROSITE" id="PS50056">
    <property type="entry name" value="TYR_PHOSPHATASE_2"/>
    <property type="match status" value="1"/>
</dbReference>
<feature type="region of interest" description="Disordered" evidence="4">
    <location>
        <begin position="67"/>
        <end position="93"/>
    </location>
</feature>
<dbReference type="Proteomes" id="UP001175271">
    <property type="component" value="Unassembled WGS sequence"/>
</dbReference>
<proteinExistence type="inferred from homology"/>
<name>A0AA39HDH9_9BILA</name>
<dbReference type="CDD" id="cd14514">
    <property type="entry name" value="DUSP14-like"/>
    <property type="match status" value="1"/>
</dbReference>
<feature type="domain" description="Tyrosine specific protein phosphatases" evidence="7">
    <location>
        <begin position="389"/>
        <end position="448"/>
    </location>
</feature>
<feature type="compositionally biased region" description="Low complexity" evidence="4">
    <location>
        <begin position="67"/>
        <end position="87"/>
    </location>
</feature>
<dbReference type="GO" id="GO:0005737">
    <property type="term" value="C:cytoplasm"/>
    <property type="evidence" value="ECO:0007669"/>
    <property type="project" value="TreeGrafter"/>
</dbReference>
<dbReference type="EMBL" id="JAUCMV010000004">
    <property type="protein sequence ID" value="KAK0403837.1"/>
    <property type="molecule type" value="Genomic_DNA"/>
</dbReference>
<gene>
    <name evidence="8" type="ORF">QR680_017150</name>
</gene>
<keyword evidence="3" id="KW-0904">Protein phosphatase</keyword>
<comment type="similarity">
    <text evidence="1">Belongs to the protein-tyrosine phosphatase family. Non-receptor class dual specificity subfamily.</text>
</comment>
<keyword evidence="9" id="KW-1185">Reference proteome</keyword>
<dbReference type="InterPro" id="IPR029021">
    <property type="entry name" value="Prot-tyrosine_phosphatase-like"/>
</dbReference>
<dbReference type="PANTHER" id="PTHR45961:SF3">
    <property type="entry name" value="DUAL SPECIFICITY PROTEIN PHOSPHATASE 14"/>
    <property type="match status" value="1"/>
</dbReference>
<comment type="caution">
    <text evidence="8">The sequence shown here is derived from an EMBL/GenBank/DDBJ whole genome shotgun (WGS) entry which is preliminary data.</text>
</comment>
<evidence type="ECO:0000256" key="2">
    <source>
        <dbReference type="ARBA" id="ARBA00022801"/>
    </source>
</evidence>
<evidence type="ECO:0000256" key="1">
    <source>
        <dbReference type="ARBA" id="ARBA00008601"/>
    </source>
</evidence>
<protein>
    <submittedName>
        <fullName evidence="8">Uncharacterized protein</fullName>
    </submittedName>
</protein>
<feature type="signal peptide" evidence="5">
    <location>
        <begin position="1"/>
        <end position="18"/>
    </location>
</feature>
<dbReference type="PROSITE" id="PS50054">
    <property type="entry name" value="TYR_PHOSPHATASE_DUAL"/>
    <property type="match status" value="1"/>
</dbReference>
<dbReference type="Pfam" id="PF00782">
    <property type="entry name" value="DSPc"/>
    <property type="match status" value="1"/>
</dbReference>
<feature type="chain" id="PRO_5041228508" evidence="5">
    <location>
        <begin position="19"/>
        <end position="498"/>
    </location>
</feature>
<evidence type="ECO:0000259" key="6">
    <source>
        <dbReference type="PROSITE" id="PS50054"/>
    </source>
</evidence>
<evidence type="ECO:0000256" key="5">
    <source>
        <dbReference type="SAM" id="SignalP"/>
    </source>
</evidence>
<dbReference type="InterPro" id="IPR020422">
    <property type="entry name" value="TYR_PHOSPHATASE_DUAL_dom"/>
</dbReference>
<evidence type="ECO:0000313" key="8">
    <source>
        <dbReference type="EMBL" id="KAK0403837.1"/>
    </source>
</evidence>
<dbReference type="AlphaFoldDB" id="A0AA39HDH9"/>
<dbReference type="GO" id="GO:0004721">
    <property type="term" value="F:phosphoprotein phosphatase activity"/>
    <property type="evidence" value="ECO:0007669"/>
    <property type="project" value="UniProtKB-KW"/>
</dbReference>
<dbReference type="InterPro" id="IPR052103">
    <property type="entry name" value="Dual_spec_Phospatases"/>
</dbReference>
<dbReference type="InterPro" id="IPR000387">
    <property type="entry name" value="Tyr_Pase_dom"/>
</dbReference>
<accession>A0AA39HDH9</accession>
<evidence type="ECO:0000313" key="9">
    <source>
        <dbReference type="Proteomes" id="UP001175271"/>
    </source>
</evidence>
<sequence length="498" mass="56290">MYVPVTLLVFSLFGAVAPSRWTEQDEARRIAQLKEQERLEFQMEMQHQENSGGGGFGSDYFSGAAGSYRPSGASQPQSPAYSPYSPQRTFSNPRHYASGPRENFCYFCASPFGVVSPDLQKALQSFLKMRRTKYPSEVVTPQCSNPKDIGALAKQKCLHSYCQTLVLTDHDTGSAFTIRGCAEHFGAIDEDLLEERGDNSCTRLHEALDIQECICRRRRYCYSGPERRGLEDVNAESNEAPTPASAFFYHPKTAETTALSSFRLIFDVFGRRAKPRSPLGASSLSRPSDRLQNRPMLRSDLAEVFDADGEDEESFDLRIRLQFMDARLNAVSEIRDFLFLSGYGCISDAKLRQFGITHAVDCTNLKNKKVEGVEYLHLPMDDNELQNIRQYFDSTADFIQKAAEKGGKVLVYCAAGVSRSATIVMMYLVIKEKMNLREAFTIVNKIRPIIAPNLGFWRQMIEYEQKHNHGKASVELLRGMKRPIPDVYLYKHSMLQQG</sequence>
<dbReference type="SMART" id="SM00195">
    <property type="entry name" value="DSPc"/>
    <property type="match status" value="1"/>
</dbReference>
<evidence type="ECO:0000256" key="4">
    <source>
        <dbReference type="SAM" id="MobiDB-lite"/>
    </source>
</evidence>